<evidence type="ECO:0000313" key="3">
    <source>
        <dbReference type="Proteomes" id="UP001597301"/>
    </source>
</evidence>
<dbReference type="EMBL" id="JBHUEO010000032">
    <property type="protein sequence ID" value="MFD1707425.1"/>
    <property type="molecule type" value="Genomic_DNA"/>
</dbReference>
<comment type="caution">
    <text evidence="2">The sequence shown here is derived from an EMBL/GenBank/DDBJ whole genome shotgun (WGS) entry which is preliminary data.</text>
</comment>
<protein>
    <submittedName>
        <fullName evidence="2">TAXI family TRAP transporter solute-binding subunit</fullName>
    </submittedName>
</protein>
<dbReference type="PANTHER" id="PTHR42941">
    <property type="entry name" value="SLL1037 PROTEIN"/>
    <property type="match status" value="1"/>
</dbReference>
<name>A0ABW4KMH2_9BACI</name>
<proteinExistence type="predicted"/>
<feature type="transmembrane region" description="Helical" evidence="1">
    <location>
        <begin position="31"/>
        <end position="51"/>
    </location>
</feature>
<keyword evidence="1" id="KW-0812">Transmembrane</keyword>
<keyword evidence="1" id="KW-1133">Transmembrane helix</keyword>
<dbReference type="Proteomes" id="UP001597301">
    <property type="component" value="Unassembled WGS sequence"/>
</dbReference>
<evidence type="ECO:0000256" key="1">
    <source>
        <dbReference type="SAM" id="Phobius"/>
    </source>
</evidence>
<keyword evidence="1" id="KW-0472">Membrane</keyword>
<dbReference type="PANTHER" id="PTHR42941:SF1">
    <property type="entry name" value="SLL1037 PROTEIN"/>
    <property type="match status" value="1"/>
</dbReference>
<organism evidence="2 3">
    <name type="scientific">Siminovitchia sediminis</name>
    <dbReference type="NCBI Taxonomy" id="1274353"/>
    <lineage>
        <taxon>Bacteria</taxon>
        <taxon>Bacillati</taxon>
        <taxon>Bacillota</taxon>
        <taxon>Bacilli</taxon>
        <taxon>Bacillales</taxon>
        <taxon>Bacillaceae</taxon>
        <taxon>Siminovitchia</taxon>
    </lineage>
</organism>
<dbReference type="RefSeq" id="WP_380774180.1">
    <property type="nucleotide sequence ID" value="NZ_JBHUEO010000032.1"/>
</dbReference>
<dbReference type="InterPro" id="IPR011852">
    <property type="entry name" value="TRAP_TAXI"/>
</dbReference>
<dbReference type="Gene3D" id="3.40.190.10">
    <property type="entry name" value="Periplasmic binding protein-like II"/>
    <property type="match status" value="2"/>
</dbReference>
<sequence length="363" mass="38838">MTGVCGPSILNRIERDNFTGRGRWKLMKNRYAMIVILSVFAILLAACNGSGSDGGGKKKIAIGPPASETNSVSRLILEAYGLGEGDYEAYQEGFGDAADGVQDGNIDVSIGILGLPAGNIESLQASTGDVKMFGLSDAAIQHIEENSGYKRYTIPQDTYEFLDSDIETVTAYAVLMGNTDTIDEELGYELAKVMVEKSSENTHDQAKHMILENALNGAEGLPIHPGAKKYYEEQGLTVDNPVAELKADKADRKSELILGTGSQGGTYYPLGGEMANIWNKHVDGVNVTNTETGASLENLSSIRDGHMDLGMTVHVPALAAVKGEGEFEGAEVTNAAFIGHIYPEVVQIVTREKTGINSLEDLK</sequence>
<reference evidence="3" key="1">
    <citation type="journal article" date="2019" name="Int. J. Syst. Evol. Microbiol.">
        <title>The Global Catalogue of Microorganisms (GCM) 10K type strain sequencing project: providing services to taxonomists for standard genome sequencing and annotation.</title>
        <authorList>
            <consortium name="The Broad Institute Genomics Platform"/>
            <consortium name="The Broad Institute Genome Sequencing Center for Infectious Disease"/>
            <person name="Wu L."/>
            <person name="Ma J."/>
        </authorList>
    </citation>
    <scope>NUCLEOTIDE SEQUENCE [LARGE SCALE GENOMIC DNA]</scope>
    <source>
        <strain evidence="3">CGMCC 1.12295</strain>
    </source>
</reference>
<accession>A0ABW4KMH2</accession>
<evidence type="ECO:0000313" key="2">
    <source>
        <dbReference type="EMBL" id="MFD1707425.1"/>
    </source>
</evidence>
<dbReference type="SUPFAM" id="SSF53850">
    <property type="entry name" value="Periplasmic binding protein-like II"/>
    <property type="match status" value="2"/>
</dbReference>
<dbReference type="Pfam" id="PF16868">
    <property type="entry name" value="NMT1_3"/>
    <property type="match status" value="2"/>
</dbReference>
<keyword evidence="3" id="KW-1185">Reference proteome</keyword>
<gene>
    <name evidence="2" type="ORF">ACFSCZ_11875</name>
</gene>
<dbReference type="NCBIfam" id="TIGR02122">
    <property type="entry name" value="TRAP_TAXI"/>
    <property type="match status" value="2"/>
</dbReference>